<sequence>MAPASGKRKRPERQSIEDDGSRASPYRPEKSRLVSRRASQPNGDEQEASGGENAASTAVNGDAPVANGNSLLETPAESADIPTPALETTPNPDGPGGQAQPSRNLAMDRKPPSRYTVVSDEAAASWAETGRAELLDSANNADDFQLSDLLQELIRSALEGRLTAKQAGHFVRELRTSRQVPNSLGVEFLFLNTISLLYDAGYKGEALKTLVSATGIDQQIMRQEFDVGLVQDLGLVRSTFEKMRTRKTTNALYRQANFNLLREESEGYAKLITEYFNTAQEASTRHVDDPFMAENAVQRIMALVGAFDLDVGRVLDITLDVCANLLVRAYPFFMKFYRASPWWPKNELLDNVKSQDQGFANTPAWMLPNSGRSTATDEERQQLALLKQQRDIAFWDQVRMHGMKAFFELGAKKIVDFEAVLPLLETEALPEVDSRGKEYNPDKRQRINEARKYMKETASLPPSGNYDAAQLLGFKLRFYASDARDANDILPDNLIYLAALLIKIGFISLRDLYPHLYPSDEDMPKEKERLTKEKKEKEAKDRPGGGINALLTAGALSDDTPAPRAITRIDKEKSGAATPAQDKKDEPKEELPPPANQKLQLLKALLLIGAIPEALYMLGRFPWLAELDVTLPPFLFRTVKHMLSKMSESVLPLADDEGLQNSKEQLQDTSAHADSTLPFTARPPRKILRWLHNDGFDKDGVEYRHYYGDWNDNVPVCQNVDDVLALCDTFLGYLGPKIGQDASILATILRLALRSLTEDNSSSNRAKWLKLMRRLLLPALSYGKHNPQLTHQVFELLKMWDTATRYGIYQEWFAGATSRQPDVQVAFNRNKSEVRDVLRRVANDTVKKQGRALAKVALASPGIVVTEMISQLEAYSNMIPSLVECVRYFSPLAYDVLVWALINSLRGEGRGRRQADGMLTSAWLQALARFVATLFARYTHLHPDPILQYLASQLRTGDTTDLEMFDQMLVEMAGVRSDVEFNDIQVLAMAGGEALQSHIMQQLSDSRHSKEKKKSAERLIQALRGPGITGQILIAIAQERQMYQHHEDSRFAPLKVLGNNVDKIAAVFAQYLEVLKTNLKPEDLEAAIPDVGSLAIDFGLEPSIAITIRRMVLRSRMAEYDAKKKQEEADEKKEKGDVESADKDGDAAMKEATTSAEVEAKLLDASSPPDIKVENREGSMEVAGTTSAWHPVLEPVIQQLTEQLPDLAERISIPFYVTFWTLAHQDILVPTDSYQRETNRIEQQIKEIQADRSDMTTVAAKDREKKKRDLQQWYDRLKSEPMQHMAAYMAVRNRINGHKSGNKIVPGENMLWFPKIEEKDPEKRVKKDARHIALLQECFLPRAMLSALDAHYAFEMLKLMHANGTPGFQLMHLLTQLFKKQELAVLIFQCTANEAQHFARFLWEVLKLLHRWHADKAVYEKEALGLKKKLPGFVKTFDEQGEPKTVIDFEDFRRMLFNFHSALNTSLQACFESNEYMHIRNGIIVLKGIHQVFPALKHMGKNMLEQVKRLSEQDPRSDLKLAAMSLRGPLQNREKQWVMPQSFRLGKEGTRPVSRGPSARPETPQPSDGHKLNANAPDFKPSSATNGRKESVAGGPEDGEIEDEKIAAAKNADVEMTDTIMDETRASAKENVPPSRPTPARDTSKVESKPSTPAPTTSRQTPHPSVPQRPESRPSSTRGEQNLPSRPDSAAKPLPYASTPRSGLRNAGQDDHRSRDEQYGRLDRPGEMRPPSRDQSPGHRNGRGRTPPGATSRGSYRDERQSYGRPPSDSRFARDDGRMSRRDELPPRDMPPQQGRYPSDSRDRPQPTSRQSDSHTHPDRMSRVSSVAVASEPQRPAQSQQDTSMVNPARLANIANDSPTAGRGQRERPSSERDMRRDRDSRMDDRSAPPMQPRSDSRQNGRMPPDAPRDIQSRAEVQQDLTPRGPRSGRLRNDMGPPQAESSYGRLNGPSEPPSGPKTAPGGRQGRIFTAPGPISTRGNELNAPSPTTARPPESPAALRGPQRQNSGQVQQMDRQSAPNSAPSTPASEGPPVHPSRARQLGQPDPIQTNFPPPNGPRNAASPTTAAPSGPRGPNRSGPPVGTPTGPGPANNMPPTGPASAADRQRRNERQRHVGSINATLQGSNSAGTPGQGVQFRGASSRQSSISQQPSPAARGGPTALASSMEPSQNHSSCEEQGGSRQDLFYRSDRGEDRGRHREEDRGNRSHHGSRHPSRERHESQGRQRQPNIPPPPPPPPEEQRDRRQGPRDDRQSRDERSRDAQARDGPRSDRRQARADDQPPRRPLPDQAAVFNAPAQGDWQRGQQPADDGRRARAGPPTGPGGRSEEFRGQGGAMRREDERRGPLRDEAPAGPDGRKRRHEESSGQFEGSKRRRSGR</sequence>
<protein>
    <recommendedName>
        <fullName evidence="3">THO complex subunit 2</fullName>
    </recommendedName>
</protein>
<dbReference type="STRING" id="113226.A0A139H9L6"/>
<feature type="compositionally biased region" description="Low complexity" evidence="5">
    <location>
        <begin position="2017"/>
        <end position="2028"/>
    </location>
</feature>
<evidence type="ECO:0000256" key="3">
    <source>
        <dbReference type="ARBA" id="ARBA00019596"/>
    </source>
</evidence>
<feature type="compositionally biased region" description="Polar residues" evidence="5">
    <location>
        <begin position="1836"/>
        <end position="1846"/>
    </location>
</feature>
<evidence type="ECO:0000259" key="7">
    <source>
        <dbReference type="Pfam" id="PF11732"/>
    </source>
</evidence>
<evidence type="ECO:0000256" key="2">
    <source>
        <dbReference type="ARBA" id="ARBA00007857"/>
    </source>
</evidence>
<feature type="region of interest" description="Disordered" evidence="5">
    <location>
        <begin position="517"/>
        <end position="594"/>
    </location>
</feature>
<feature type="compositionally biased region" description="Polar residues" evidence="5">
    <location>
        <begin position="2161"/>
        <end position="2172"/>
    </location>
</feature>
<organism evidence="9 10">
    <name type="scientific">Pseudocercospora musae</name>
    <dbReference type="NCBI Taxonomy" id="113226"/>
    <lineage>
        <taxon>Eukaryota</taxon>
        <taxon>Fungi</taxon>
        <taxon>Dikarya</taxon>
        <taxon>Ascomycota</taxon>
        <taxon>Pezizomycotina</taxon>
        <taxon>Dothideomycetes</taxon>
        <taxon>Dothideomycetidae</taxon>
        <taxon>Mycosphaerellales</taxon>
        <taxon>Mycosphaerellaceae</taxon>
        <taxon>Pseudocercospora</taxon>
    </lineage>
</organism>
<feature type="region of interest" description="Disordered" evidence="5">
    <location>
        <begin position="1532"/>
        <end position="2377"/>
    </location>
</feature>
<evidence type="ECO:0000313" key="9">
    <source>
        <dbReference type="EMBL" id="KXS99129.1"/>
    </source>
</evidence>
<feature type="compositionally biased region" description="Basic and acidic residues" evidence="5">
    <location>
        <begin position="2324"/>
        <end position="2349"/>
    </location>
</feature>
<evidence type="ECO:0000256" key="1">
    <source>
        <dbReference type="ARBA" id="ARBA00004123"/>
    </source>
</evidence>
<dbReference type="EMBL" id="LFZO01000723">
    <property type="protein sequence ID" value="KXS99130.1"/>
    <property type="molecule type" value="Genomic_DNA"/>
</dbReference>
<name>A0A139H9L6_9PEZI</name>
<feature type="compositionally biased region" description="Basic residues" evidence="5">
    <location>
        <begin position="2205"/>
        <end position="2215"/>
    </location>
</feature>
<dbReference type="PANTHER" id="PTHR21597">
    <property type="entry name" value="THO2 PROTEIN"/>
    <property type="match status" value="1"/>
</dbReference>
<dbReference type="Pfam" id="PF11262">
    <property type="entry name" value="Tho2"/>
    <property type="match status" value="1"/>
</dbReference>
<feature type="compositionally biased region" description="Polar residues" evidence="5">
    <location>
        <begin position="1977"/>
        <end position="1989"/>
    </location>
</feature>
<feature type="compositionally biased region" description="Basic and acidic residues" evidence="5">
    <location>
        <begin position="2238"/>
        <end position="2285"/>
    </location>
</feature>
<feature type="compositionally biased region" description="Polar residues" evidence="5">
    <location>
        <begin position="1673"/>
        <end position="1684"/>
    </location>
</feature>
<feature type="compositionally biased region" description="Basic and acidic residues" evidence="5">
    <location>
        <begin position="522"/>
        <end position="543"/>
    </location>
</feature>
<feature type="compositionally biased region" description="Low complexity" evidence="5">
    <location>
        <begin position="2060"/>
        <end position="2094"/>
    </location>
</feature>
<evidence type="ECO:0000259" key="6">
    <source>
        <dbReference type="Pfam" id="PF11262"/>
    </source>
</evidence>
<evidence type="ECO:0000256" key="5">
    <source>
        <dbReference type="SAM" id="MobiDB-lite"/>
    </source>
</evidence>
<feature type="compositionally biased region" description="Basic and acidic residues" evidence="5">
    <location>
        <begin position="1812"/>
        <end position="1822"/>
    </location>
</feature>
<evidence type="ECO:0000313" key="10">
    <source>
        <dbReference type="Proteomes" id="UP000073492"/>
    </source>
</evidence>
<dbReference type="GO" id="GO:0006397">
    <property type="term" value="P:mRNA processing"/>
    <property type="evidence" value="ECO:0007669"/>
    <property type="project" value="InterPro"/>
</dbReference>
<evidence type="ECO:0000256" key="4">
    <source>
        <dbReference type="ARBA" id="ARBA00023242"/>
    </source>
</evidence>
<dbReference type="EMBL" id="LFZO01000723">
    <property type="protein sequence ID" value="KXS99129.1"/>
    <property type="molecule type" value="Genomic_DNA"/>
</dbReference>
<feature type="compositionally biased region" description="Pro residues" evidence="5">
    <location>
        <begin position="2228"/>
        <end position="2237"/>
    </location>
</feature>
<dbReference type="InterPro" id="IPR021418">
    <property type="entry name" value="THO_THOC2_C"/>
</dbReference>
<dbReference type="Pfam" id="PF16134">
    <property type="entry name" value="THOC2_N"/>
    <property type="match status" value="1"/>
</dbReference>
<dbReference type="InterPro" id="IPR040007">
    <property type="entry name" value="Tho2"/>
</dbReference>
<dbReference type="OrthoDB" id="29024at2759"/>
<gene>
    <name evidence="9" type="ORF">AC579_2664</name>
</gene>
<feature type="compositionally biased region" description="Polar residues" evidence="5">
    <location>
        <begin position="1649"/>
        <end position="1663"/>
    </location>
</feature>
<feature type="region of interest" description="Disordered" evidence="5">
    <location>
        <begin position="1"/>
        <end position="114"/>
    </location>
</feature>
<feature type="compositionally biased region" description="Basic and acidic residues" evidence="5">
    <location>
        <begin position="1771"/>
        <end position="1787"/>
    </location>
</feature>
<dbReference type="Proteomes" id="UP000073492">
    <property type="component" value="Unassembled WGS sequence"/>
</dbReference>
<comment type="subcellular location">
    <subcellularLocation>
        <location evidence="1">Nucleus</location>
    </subcellularLocation>
</comment>
<dbReference type="Pfam" id="PF11732">
    <property type="entry name" value="Thoc2"/>
    <property type="match status" value="1"/>
</dbReference>
<feature type="domain" description="THO complex subunitTHOC2 N-terminal" evidence="7">
    <location>
        <begin position="853"/>
        <end position="928"/>
    </location>
</feature>
<proteinExistence type="inferred from homology"/>
<dbReference type="GO" id="GO:0000445">
    <property type="term" value="C:THO complex part of transcription export complex"/>
    <property type="evidence" value="ECO:0007669"/>
    <property type="project" value="TreeGrafter"/>
</dbReference>
<feature type="domain" description="THO complex subunitTHOC2 C-terminal" evidence="6">
    <location>
        <begin position="1209"/>
        <end position="1529"/>
    </location>
</feature>
<feature type="compositionally biased region" description="Basic residues" evidence="5">
    <location>
        <begin position="1"/>
        <end position="11"/>
    </location>
</feature>
<feature type="compositionally biased region" description="Low complexity" evidence="5">
    <location>
        <begin position="2139"/>
        <end position="2155"/>
    </location>
</feature>
<feature type="compositionally biased region" description="Basic and acidic residues" evidence="5">
    <location>
        <begin position="2103"/>
        <end position="2112"/>
    </location>
</feature>
<feature type="compositionally biased region" description="Basic and acidic residues" evidence="5">
    <location>
        <begin position="2184"/>
        <end position="2204"/>
    </location>
</feature>
<dbReference type="PANTHER" id="PTHR21597:SF0">
    <property type="entry name" value="THO COMPLEX SUBUNIT 2"/>
    <property type="match status" value="1"/>
</dbReference>
<evidence type="ECO:0000259" key="8">
    <source>
        <dbReference type="Pfam" id="PF16134"/>
    </source>
</evidence>
<keyword evidence="10" id="KW-1185">Reference proteome</keyword>
<feature type="domain" description="THO complex subunit 2 N-terminal" evidence="8">
    <location>
        <begin position="118"/>
        <end position="851"/>
    </location>
</feature>
<dbReference type="InterPro" id="IPR032302">
    <property type="entry name" value="THOC2_N"/>
</dbReference>
<comment type="caution">
    <text evidence="9">The sequence shown here is derived from an EMBL/GenBank/DDBJ whole genome shotgun (WGS) entry which is preliminary data.</text>
</comment>
<feature type="compositionally biased region" description="Polar residues" evidence="5">
    <location>
        <begin position="2117"/>
        <end position="2129"/>
    </location>
</feature>
<feature type="compositionally biased region" description="Basic and acidic residues" evidence="5">
    <location>
        <begin position="12"/>
        <end position="32"/>
    </location>
</feature>
<keyword evidence="4" id="KW-0539">Nucleus</keyword>
<accession>A0A139H9L6</accession>
<dbReference type="GO" id="GO:0006406">
    <property type="term" value="P:mRNA export from nucleus"/>
    <property type="evidence" value="ECO:0007669"/>
    <property type="project" value="InterPro"/>
</dbReference>
<feature type="compositionally biased region" description="Basic and acidic residues" evidence="5">
    <location>
        <begin position="581"/>
        <end position="591"/>
    </location>
</feature>
<feature type="compositionally biased region" description="Basic and acidic residues" evidence="5">
    <location>
        <begin position="1121"/>
        <end position="1149"/>
    </location>
</feature>
<feature type="region of interest" description="Disordered" evidence="5">
    <location>
        <begin position="1121"/>
        <end position="1151"/>
    </location>
</feature>
<feature type="compositionally biased region" description="Basic and acidic residues" evidence="5">
    <location>
        <begin position="1708"/>
        <end position="1732"/>
    </location>
</feature>
<dbReference type="GO" id="GO:0003729">
    <property type="term" value="F:mRNA binding"/>
    <property type="evidence" value="ECO:0007669"/>
    <property type="project" value="TreeGrafter"/>
</dbReference>
<reference evidence="9 10" key="1">
    <citation type="submission" date="2015-07" db="EMBL/GenBank/DDBJ databases">
        <title>Comparative genomics of the Sigatoka disease complex on banana suggests a link between parallel evolutionary changes in Pseudocercospora fijiensis and Pseudocercospora eumusae and increased virulence on the banana host.</title>
        <authorList>
            <person name="Chang T.-C."/>
            <person name="Salvucci A."/>
            <person name="Crous P.W."/>
            <person name="Stergiopoulos I."/>
        </authorList>
    </citation>
    <scope>NUCLEOTIDE SEQUENCE [LARGE SCALE GENOMIC DNA]</scope>
    <source>
        <strain evidence="9 10">CBS 116634</strain>
    </source>
</reference>
<dbReference type="InterPro" id="IPR021726">
    <property type="entry name" value="THO_THOC2_N"/>
</dbReference>
<feature type="compositionally biased region" description="Basic and acidic residues" evidence="5">
    <location>
        <begin position="1864"/>
        <end position="1887"/>
    </location>
</feature>
<feature type="compositionally biased region" description="Polar residues" evidence="5">
    <location>
        <begin position="2003"/>
        <end position="2015"/>
    </location>
</feature>
<comment type="similarity">
    <text evidence="2">Belongs to the THOC2 family.</text>
</comment>